<proteinExistence type="predicted"/>
<evidence type="ECO:0000313" key="2">
    <source>
        <dbReference type="Proteomes" id="UP000291338"/>
    </source>
</evidence>
<sequence length="242" mass="28313">MSRKNTSPLSIEVHSMTYDYMLDEFHPNKNTAYIESWIIEAIEQFYKHYYLEQHNPFEEDAAKEYLAGFVSWGACFTMPHPKISIQIVVPPNTLILIEKMVDEISSLLPDDIQTYDWFKSLVLSQAIMDKILRKNYPKKLATPSDKLLSNLAKIARENIEYYESYKDLIKISSDNKVMEILAKHYGIQLDWSNAQFDTELHWLFVQEVINASPKLKGNFRAFTCLSELPVCQRENFANLPWK</sequence>
<dbReference type="Proteomes" id="UP000291338">
    <property type="component" value="Unassembled WGS sequence"/>
</dbReference>
<dbReference type="EMBL" id="PPSX01000022">
    <property type="protein sequence ID" value="RZQ53754.1"/>
    <property type="molecule type" value="Genomic_DNA"/>
</dbReference>
<protein>
    <submittedName>
        <fullName evidence="1">Uncharacterized protein</fullName>
    </submittedName>
</protein>
<gene>
    <name evidence="1" type="ORF">C1E23_07765</name>
</gene>
<evidence type="ECO:0000313" key="1">
    <source>
        <dbReference type="EMBL" id="RZQ53754.1"/>
    </source>
</evidence>
<comment type="caution">
    <text evidence="1">The sequence shown here is derived from an EMBL/GenBank/DDBJ whole genome shotgun (WGS) entry which is preliminary data.</text>
</comment>
<accession>A0A4Q7INE5</accession>
<name>A0A4Q7INE5_9GAMM</name>
<organism evidence="1 2">
    <name type="scientific">Pseudoalteromonas phenolica</name>
    <dbReference type="NCBI Taxonomy" id="161398"/>
    <lineage>
        <taxon>Bacteria</taxon>
        <taxon>Pseudomonadati</taxon>
        <taxon>Pseudomonadota</taxon>
        <taxon>Gammaproteobacteria</taxon>
        <taxon>Alteromonadales</taxon>
        <taxon>Pseudoalteromonadaceae</taxon>
        <taxon>Pseudoalteromonas</taxon>
    </lineage>
</organism>
<dbReference type="AlphaFoldDB" id="A0A4Q7INE5"/>
<dbReference type="RefSeq" id="WP_130255028.1">
    <property type="nucleotide sequence ID" value="NZ_PPSX01000022.1"/>
</dbReference>
<reference evidence="1 2" key="1">
    <citation type="submission" date="2018-01" db="EMBL/GenBank/DDBJ databases">
        <title>Co-occurrence of chitin degradation, pigmentation and bioactivity in marine Pseudoalteromonas.</title>
        <authorList>
            <person name="Paulsen S."/>
            <person name="Gram L."/>
            <person name="Machado H."/>
        </authorList>
    </citation>
    <scope>NUCLEOTIDE SEQUENCE [LARGE SCALE GENOMIC DNA]</scope>
    <source>
        <strain evidence="1 2">S3898</strain>
    </source>
</reference>